<comment type="caution">
    <text evidence="6">The sequence shown here is derived from an EMBL/GenBank/DDBJ whole genome shotgun (WGS) entry which is preliminary data.</text>
</comment>
<dbReference type="PANTHER" id="PTHR42723:SF1">
    <property type="entry name" value="CHLOROPHYLL SYNTHASE, CHLOROPLASTIC"/>
    <property type="match status" value="1"/>
</dbReference>
<dbReference type="CDD" id="cd13965">
    <property type="entry name" value="PT_UbiA_3"/>
    <property type="match status" value="1"/>
</dbReference>
<organism evidence="6 7">
    <name type="scientific">Lepraria finkii</name>
    <dbReference type="NCBI Taxonomy" id="1340010"/>
    <lineage>
        <taxon>Eukaryota</taxon>
        <taxon>Fungi</taxon>
        <taxon>Dikarya</taxon>
        <taxon>Ascomycota</taxon>
        <taxon>Pezizomycotina</taxon>
        <taxon>Lecanoromycetes</taxon>
        <taxon>OSLEUM clade</taxon>
        <taxon>Lecanoromycetidae</taxon>
        <taxon>Lecanorales</taxon>
        <taxon>Lecanorineae</taxon>
        <taxon>Stereocaulaceae</taxon>
        <taxon>Lepraria</taxon>
    </lineage>
</organism>
<evidence type="ECO:0000256" key="2">
    <source>
        <dbReference type="ARBA" id="ARBA00022692"/>
    </source>
</evidence>
<accession>A0ABR4BLJ0</accession>
<keyword evidence="4 5" id="KW-0472">Membrane</keyword>
<feature type="transmembrane region" description="Helical" evidence="5">
    <location>
        <begin position="72"/>
        <end position="89"/>
    </location>
</feature>
<feature type="transmembrane region" description="Helical" evidence="5">
    <location>
        <begin position="273"/>
        <end position="289"/>
    </location>
</feature>
<feature type="transmembrane region" description="Helical" evidence="5">
    <location>
        <begin position="132"/>
        <end position="156"/>
    </location>
</feature>
<keyword evidence="7" id="KW-1185">Reference proteome</keyword>
<evidence type="ECO:0000313" key="7">
    <source>
        <dbReference type="Proteomes" id="UP001590951"/>
    </source>
</evidence>
<dbReference type="Pfam" id="PF01040">
    <property type="entry name" value="UbiA"/>
    <property type="match status" value="1"/>
</dbReference>
<evidence type="ECO:0000256" key="4">
    <source>
        <dbReference type="ARBA" id="ARBA00023136"/>
    </source>
</evidence>
<feature type="transmembrane region" description="Helical" evidence="5">
    <location>
        <begin position="301"/>
        <end position="320"/>
    </location>
</feature>
<keyword evidence="3 5" id="KW-1133">Transmembrane helix</keyword>
<feature type="transmembrane region" description="Helical" evidence="5">
    <location>
        <begin position="205"/>
        <end position="226"/>
    </location>
</feature>
<keyword evidence="2 5" id="KW-0812">Transmembrane</keyword>
<dbReference type="PANTHER" id="PTHR42723">
    <property type="entry name" value="CHLOROPHYLL SYNTHASE"/>
    <property type="match status" value="1"/>
</dbReference>
<dbReference type="InterPro" id="IPR000537">
    <property type="entry name" value="UbiA_prenyltransferase"/>
</dbReference>
<feature type="transmembrane region" description="Helical" evidence="5">
    <location>
        <begin position="36"/>
        <end position="60"/>
    </location>
</feature>
<comment type="subcellular location">
    <subcellularLocation>
        <location evidence="1">Membrane</location>
        <topology evidence="1">Multi-pass membrane protein</topology>
    </subcellularLocation>
</comment>
<dbReference type="Proteomes" id="UP001590951">
    <property type="component" value="Unassembled WGS sequence"/>
</dbReference>
<evidence type="ECO:0000256" key="3">
    <source>
        <dbReference type="ARBA" id="ARBA00022989"/>
    </source>
</evidence>
<reference evidence="6 7" key="1">
    <citation type="submission" date="2024-09" db="EMBL/GenBank/DDBJ databases">
        <title>Rethinking Asexuality: The Enigmatic Case of Functional Sexual Genes in Lepraria (Stereocaulaceae).</title>
        <authorList>
            <person name="Doellman M."/>
            <person name="Sun Y."/>
            <person name="Barcenas-Pena A."/>
            <person name="Lumbsch H.T."/>
            <person name="Grewe F."/>
        </authorList>
    </citation>
    <scope>NUCLEOTIDE SEQUENCE [LARGE SCALE GENOMIC DNA]</scope>
    <source>
        <strain evidence="6 7">Grewe 0041</strain>
    </source>
</reference>
<name>A0ABR4BLJ0_9LECA</name>
<evidence type="ECO:0000313" key="6">
    <source>
        <dbReference type="EMBL" id="KAL2058659.1"/>
    </source>
</evidence>
<feature type="transmembrane region" description="Helical" evidence="5">
    <location>
        <begin position="247"/>
        <end position="267"/>
    </location>
</feature>
<feature type="transmembrane region" description="Helical" evidence="5">
    <location>
        <begin position="176"/>
        <end position="193"/>
    </location>
</feature>
<dbReference type="InterPro" id="IPR050475">
    <property type="entry name" value="Prenyltransferase_related"/>
</dbReference>
<evidence type="ECO:0008006" key="8">
    <source>
        <dbReference type="Google" id="ProtNLM"/>
    </source>
</evidence>
<evidence type="ECO:0000256" key="5">
    <source>
        <dbReference type="SAM" id="Phobius"/>
    </source>
</evidence>
<sequence>MTTHELDQHATSVNVFQVQRHPPRTTRTIWYHTYSLWLFTFSDLKTIVVPKTLFGIITLLSGRSLMQDPRPTHAAILGCIPFIILWNWLNLLPLDMSNQQDVKSTVEDKVNKPWRPIPAGRLTAEETRTLMFASYAVAILASLYLGGFSECLALIVEGWIYNGLEGANRSLLARNILNAAGYMTFASGASQVACAHSGTRMRGNSSTWFFVLSGVISTTIQLQDLYDQEGDAIRGRRTVPLLAGDKVARLTVGIPVAIWSWVCPAFWGLKFPGFILPIALGAVIIFRLYSYRSVDEDKTSFLVWNAWVIILYLLPFLRNIM</sequence>
<proteinExistence type="predicted"/>
<gene>
    <name evidence="6" type="ORF">ABVK25_001389</name>
</gene>
<evidence type="ECO:0000256" key="1">
    <source>
        <dbReference type="ARBA" id="ARBA00004141"/>
    </source>
</evidence>
<protein>
    <recommendedName>
        <fullName evidence="8">UbiA prenyltransferase</fullName>
    </recommendedName>
</protein>
<dbReference type="EMBL" id="JBHFEH010000002">
    <property type="protein sequence ID" value="KAL2058659.1"/>
    <property type="molecule type" value="Genomic_DNA"/>
</dbReference>